<dbReference type="GO" id="GO:0004497">
    <property type="term" value="F:monooxygenase activity"/>
    <property type="evidence" value="ECO:0007669"/>
    <property type="project" value="UniProtKB-ARBA"/>
</dbReference>
<name>T2JRT9_CROWT</name>
<dbReference type="GO" id="GO:0046872">
    <property type="term" value="F:metal ion binding"/>
    <property type="evidence" value="ECO:0007669"/>
    <property type="project" value="UniProtKB-KW"/>
</dbReference>
<dbReference type="GO" id="GO:0051537">
    <property type="term" value="F:2 iron, 2 sulfur cluster binding"/>
    <property type="evidence" value="ECO:0007669"/>
    <property type="project" value="UniProtKB-KW"/>
</dbReference>
<dbReference type="InterPro" id="IPR036922">
    <property type="entry name" value="Rieske_2Fe-2S_sf"/>
</dbReference>
<proteinExistence type="predicted"/>
<dbReference type="Gene3D" id="2.102.10.10">
    <property type="entry name" value="Rieske [2Fe-2S] iron-sulphur domain"/>
    <property type="match status" value="1"/>
</dbReference>
<feature type="domain" description="Rieske" evidence="6">
    <location>
        <begin position="10"/>
        <end position="116"/>
    </location>
</feature>
<organism evidence="7 8">
    <name type="scientific">Crocosphaera watsonii WH 0402</name>
    <dbReference type="NCBI Taxonomy" id="1284629"/>
    <lineage>
        <taxon>Bacteria</taxon>
        <taxon>Bacillati</taxon>
        <taxon>Cyanobacteriota</taxon>
        <taxon>Cyanophyceae</taxon>
        <taxon>Oscillatoriophycideae</taxon>
        <taxon>Chroococcales</taxon>
        <taxon>Aphanothecaceae</taxon>
        <taxon>Crocosphaera</taxon>
    </lineage>
</organism>
<dbReference type="AlphaFoldDB" id="T2JRT9"/>
<accession>T2JRT9</accession>
<keyword evidence="4" id="KW-0408">Iron</keyword>
<reference evidence="7 8" key="2">
    <citation type="submission" date="2013-09" db="EMBL/GenBank/DDBJ databases">
        <title>Whole genome comparison of six Crocosphaera watsonii strains with differing phenotypes.</title>
        <authorList>
            <person name="Bench S.R."/>
            <person name="Heller P."/>
            <person name="Frank I."/>
            <person name="Arciniega M."/>
            <person name="Shilova I.N."/>
            <person name="Zehr J.P."/>
        </authorList>
    </citation>
    <scope>NUCLEOTIDE SEQUENCE [LARGE SCALE GENOMIC DNA]</scope>
    <source>
        <strain evidence="7 8">WH 0402</strain>
    </source>
</reference>
<dbReference type="SUPFAM" id="SSF50022">
    <property type="entry name" value="ISP domain"/>
    <property type="match status" value="1"/>
</dbReference>
<evidence type="ECO:0000256" key="2">
    <source>
        <dbReference type="ARBA" id="ARBA00022723"/>
    </source>
</evidence>
<evidence type="ECO:0000259" key="6">
    <source>
        <dbReference type="PROSITE" id="PS51296"/>
    </source>
</evidence>
<evidence type="ECO:0000256" key="3">
    <source>
        <dbReference type="ARBA" id="ARBA00023002"/>
    </source>
</evidence>
<dbReference type="PANTHER" id="PTHR21266">
    <property type="entry name" value="IRON-SULFUR DOMAIN CONTAINING PROTEIN"/>
    <property type="match status" value="1"/>
</dbReference>
<dbReference type="Pfam" id="PF00355">
    <property type="entry name" value="Rieske"/>
    <property type="match status" value="1"/>
</dbReference>
<keyword evidence="5" id="KW-0411">Iron-sulfur</keyword>
<dbReference type="CDD" id="cd03469">
    <property type="entry name" value="Rieske_RO_Alpha_N"/>
    <property type="match status" value="1"/>
</dbReference>
<evidence type="ECO:0000256" key="1">
    <source>
        <dbReference type="ARBA" id="ARBA00022714"/>
    </source>
</evidence>
<comment type="caution">
    <text evidence="7">The sequence shown here is derived from an EMBL/GenBank/DDBJ whole genome shotgun (WGS) entry which is preliminary data.</text>
</comment>
<dbReference type="InterPro" id="IPR017941">
    <property type="entry name" value="Rieske_2Fe-2S"/>
</dbReference>
<keyword evidence="2" id="KW-0479">Metal-binding</keyword>
<dbReference type="PROSITE" id="PS51296">
    <property type="entry name" value="RIESKE"/>
    <property type="match status" value="1"/>
</dbReference>
<reference evidence="7 8" key="1">
    <citation type="submission" date="2013-01" db="EMBL/GenBank/DDBJ databases">
        <authorList>
            <person name="Bench S."/>
        </authorList>
    </citation>
    <scope>NUCLEOTIDE SEQUENCE [LARGE SCALE GENOMIC DNA]</scope>
    <source>
        <strain evidence="7 8">WH 0402</strain>
    </source>
</reference>
<dbReference type="PANTHER" id="PTHR21266:SF60">
    <property type="entry name" value="3-KETOSTEROID-9-ALPHA-MONOOXYGENASE, OXYGENASE COMPONENT"/>
    <property type="match status" value="1"/>
</dbReference>
<keyword evidence="1" id="KW-0001">2Fe-2S</keyword>
<gene>
    <name evidence="7" type="ORF">CWATWH0402_3342</name>
</gene>
<evidence type="ECO:0000256" key="4">
    <source>
        <dbReference type="ARBA" id="ARBA00023004"/>
    </source>
</evidence>
<dbReference type="Proteomes" id="UP000018130">
    <property type="component" value="Unassembled WGS sequence"/>
</dbReference>
<keyword evidence="3" id="KW-0560">Oxidoreductase</keyword>
<dbReference type="GO" id="GO:0016705">
    <property type="term" value="F:oxidoreductase activity, acting on paired donors, with incorporation or reduction of molecular oxygen"/>
    <property type="evidence" value="ECO:0007669"/>
    <property type="project" value="UniProtKB-ARBA"/>
</dbReference>
<evidence type="ECO:0000313" key="8">
    <source>
        <dbReference type="Proteomes" id="UP000018130"/>
    </source>
</evidence>
<dbReference type="InterPro" id="IPR050584">
    <property type="entry name" value="Cholesterol_7-desaturase"/>
</dbReference>
<sequence length="138" mass="15978">MTTLLRNCWYVALPGKDLKPGKMVHRKMLGEPVLIGRRKDGQVFAMRDICPHRGIPLRYGWMEGEDVCCCYHGWRFNTEDGGCREIPSLTEHDNLDISRIKIPTYACREVQGHIWVYFAEDSKKRSRSSGYSPCPYHS</sequence>
<evidence type="ECO:0000313" key="7">
    <source>
        <dbReference type="EMBL" id="CCQ67920.1"/>
    </source>
</evidence>
<evidence type="ECO:0000256" key="5">
    <source>
        <dbReference type="ARBA" id="ARBA00023014"/>
    </source>
</evidence>
<dbReference type="EMBL" id="CAQN01000670">
    <property type="protein sequence ID" value="CCQ67920.1"/>
    <property type="molecule type" value="Genomic_DNA"/>
</dbReference>
<protein>
    <submittedName>
        <fullName evidence="7">Oxidase-related protein</fullName>
    </submittedName>
</protein>